<keyword evidence="3 6" id="KW-0812">Transmembrane</keyword>
<gene>
    <name evidence="7" type="ORF">GCM10022224_067080</name>
</gene>
<feature type="transmembrane region" description="Helical" evidence="6">
    <location>
        <begin position="262"/>
        <end position="281"/>
    </location>
</feature>
<comment type="caution">
    <text evidence="7">The sequence shown here is derived from an EMBL/GenBank/DDBJ whole genome shotgun (WGS) entry which is preliminary data.</text>
</comment>
<comment type="subcellular location">
    <subcellularLocation>
        <location evidence="1">Cell membrane</location>
        <topology evidence="1">Multi-pass membrane protein</topology>
    </subcellularLocation>
</comment>
<evidence type="ECO:0000256" key="6">
    <source>
        <dbReference type="SAM" id="Phobius"/>
    </source>
</evidence>
<evidence type="ECO:0000256" key="1">
    <source>
        <dbReference type="ARBA" id="ARBA00004651"/>
    </source>
</evidence>
<evidence type="ECO:0000256" key="4">
    <source>
        <dbReference type="ARBA" id="ARBA00022989"/>
    </source>
</evidence>
<evidence type="ECO:0000256" key="2">
    <source>
        <dbReference type="ARBA" id="ARBA00022475"/>
    </source>
</evidence>
<organism evidence="7 8">
    <name type="scientific">Nonomuraea antimicrobica</name>
    <dbReference type="NCBI Taxonomy" id="561173"/>
    <lineage>
        <taxon>Bacteria</taxon>
        <taxon>Bacillati</taxon>
        <taxon>Actinomycetota</taxon>
        <taxon>Actinomycetes</taxon>
        <taxon>Streptosporangiales</taxon>
        <taxon>Streptosporangiaceae</taxon>
        <taxon>Nonomuraea</taxon>
    </lineage>
</organism>
<dbReference type="InterPro" id="IPR011701">
    <property type="entry name" value="MFS"/>
</dbReference>
<feature type="transmembrane region" description="Helical" evidence="6">
    <location>
        <begin position="49"/>
        <end position="67"/>
    </location>
</feature>
<feature type="transmembrane region" description="Helical" evidence="6">
    <location>
        <begin position="74"/>
        <end position="94"/>
    </location>
</feature>
<keyword evidence="8" id="KW-1185">Reference proteome</keyword>
<feature type="transmembrane region" description="Helical" evidence="6">
    <location>
        <begin position="287"/>
        <end position="310"/>
    </location>
</feature>
<keyword evidence="2" id="KW-1003">Cell membrane</keyword>
<accession>A0ABP7CK56</accession>
<feature type="transmembrane region" description="Helical" evidence="6">
    <location>
        <begin position="199"/>
        <end position="220"/>
    </location>
</feature>
<keyword evidence="5 6" id="KW-0472">Membrane</keyword>
<sequence>MVSGPRRVRFIVVVLGLAAAGMSTFLPAGLADAVARDLGTDVDRLHLATVVYSVAYAVCVPFTPALGHRLSWRGVISIGAALVVVASGLGALASTHGAFAASRAIAAIGAATLVPALLSAAGAARRSAAATGVAFAVLAGATSFTPDVARAFADRIPWQLVLMAPALLGVAGAALAFAVRGAPADRADRLRPVRFLGTLATCGFWLFLTAVSMASAYLVFGQSDALATGVGSDAAGSAVFGAGGVAATALVGLLLQNRDPERLLVGALTVLCLVFLGFVALTHADRAWAASAGLLFGVWGAATWSISPVIQQLLLRAAGPHGAIAVGLNASALYVGIGAGTTLGAVSPTITVGLSLAVLLSALAALAVLIRSRVAQAL</sequence>
<keyword evidence="4 6" id="KW-1133">Transmembrane helix</keyword>
<feature type="transmembrane region" description="Helical" evidence="6">
    <location>
        <begin position="235"/>
        <end position="255"/>
    </location>
</feature>
<dbReference type="InterPro" id="IPR050189">
    <property type="entry name" value="MFS_Efflux_Transporters"/>
</dbReference>
<dbReference type="Gene3D" id="1.20.1250.20">
    <property type="entry name" value="MFS general substrate transporter like domains"/>
    <property type="match status" value="1"/>
</dbReference>
<feature type="transmembrane region" description="Helical" evidence="6">
    <location>
        <begin position="350"/>
        <end position="370"/>
    </location>
</feature>
<dbReference type="PANTHER" id="PTHR43124">
    <property type="entry name" value="PURINE EFFLUX PUMP PBUE"/>
    <property type="match status" value="1"/>
</dbReference>
<dbReference type="InterPro" id="IPR036259">
    <property type="entry name" value="MFS_trans_sf"/>
</dbReference>
<feature type="transmembrane region" description="Helical" evidence="6">
    <location>
        <begin position="156"/>
        <end position="179"/>
    </location>
</feature>
<feature type="transmembrane region" description="Helical" evidence="6">
    <location>
        <begin position="100"/>
        <end position="120"/>
    </location>
</feature>
<dbReference type="Proteomes" id="UP001500902">
    <property type="component" value="Unassembled WGS sequence"/>
</dbReference>
<dbReference type="SUPFAM" id="SSF103473">
    <property type="entry name" value="MFS general substrate transporter"/>
    <property type="match status" value="1"/>
</dbReference>
<evidence type="ECO:0000256" key="3">
    <source>
        <dbReference type="ARBA" id="ARBA00022692"/>
    </source>
</evidence>
<evidence type="ECO:0000313" key="7">
    <source>
        <dbReference type="EMBL" id="GAA3692025.1"/>
    </source>
</evidence>
<evidence type="ECO:0000313" key="8">
    <source>
        <dbReference type="Proteomes" id="UP001500902"/>
    </source>
</evidence>
<reference evidence="8" key="1">
    <citation type="journal article" date="2019" name="Int. J. Syst. Evol. Microbiol.">
        <title>The Global Catalogue of Microorganisms (GCM) 10K type strain sequencing project: providing services to taxonomists for standard genome sequencing and annotation.</title>
        <authorList>
            <consortium name="The Broad Institute Genomics Platform"/>
            <consortium name="The Broad Institute Genome Sequencing Center for Infectious Disease"/>
            <person name="Wu L."/>
            <person name="Ma J."/>
        </authorList>
    </citation>
    <scope>NUCLEOTIDE SEQUENCE [LARGE SCALE GENOMIC DNA]</scope>
    <source>
        <strain evidence="8">JCM 16904</strain>
    </source>
</reference>
<dbReference type="Pfam" id="PF07690">
    <property type="entry name" value="MFS_1"/>
    <property type="match status" value="1"/>
</dbReference>
<protein>
    <submittedName>
        <fullName evidence="7">MFS transporter</fullName>
    </submittedName>
</protein>
<name>A0ABP7CK56_9ACTN</name>
<feature type="transmembrane region" description="Helical" evidence="6">
    <location>
        <begin position="127"/>
        <end position="144"/>
    </location>
</feature>
<dbReference type="PANTHER" id="PTHR43124:SF3">
    <property type="entry name" value="CHLORAMPHENICOL EFFLUX PUMP RV0191"/>
    <property type="match status" value="1"/>
</dbReference>
<dbReference type="EMBL" id="BAAAZP010000124">
    <property type="protein sequence ID" value="GAA3692025.1"/>
    <property type="molecule type" value="Genomic_DNA"/>
</dbReference>
<proteinExistence type="predicted"/>
<feature type="transmembrane region" description="Helical" evidence="6">
    <location>
        <begin position="322"/>
        <end position="344"/>
    </location>
</feature>
<evidence type="ECO:0000256" key="5">
    <source>
        <dbReference type="ARBA" id="ARBA00023136"/>
    </source>
</evidence>